<evidence type="ECO:0000313" key="3">
    <source>
        <dbReference type="EMBL" id="MDM8332974.1"/>
    </source>
</evidence>
<gene>
    <name evidence="3" type="ORF">QUW46_00015</name>
</gene>
<reference evidence="3 4" key="3">
    <citation type="submission" date="2023-06" db="EMBL/GenBank/DDBJ databases">
        <authorList>
            <person name="Zeman M."/>
            <person name="Kubasova T."/>
            <person name="Jahodarova E."/>
            <person name="Nykrynova M."/>
            <person name="Rychlik I."/>
        </authorList>
    </citation>
    <scope>NUCLEOTIDE SEQUENCE [LARGE SCALE GENOMIC DNA]</scope>
    <source>
        <strain evidence="3 4">105_WCHN</strain>
    </source>
</reference>
<comment type="caution">
    <text evidence="3">The sequence shown here is derived from an EMBL/GenBank/DDBJ whole genome shotgun (WGS) entry which is preliminary data.</text>
</comment>
<evidence type="ECO:0000256" key="1">
    <source>
        <dbReference type="SAM" id="Coils"/>
    </source>
</evidence>
<evidence type="ECO:0000313" key="4">
    <source>
        <dbReference type="Proteomes" id="UP001529423"/>
    </source>
</evidence>
<proteinExistence type="predicted"/>
<keyword evidence="1" id="KW-0175">Coiled coil</keyword>
<feature type="coiled-coil region" evidence="1">
    <location>
        <begin position="313"/>
        <end position="354"/>
    </location>
</feature>
<dbReference type="Proteomes" id="UP001529423">
    <property type="component" value="Unassembled WGS sequence"/>
</dbReference>
<reference evidence="4" key="2">
    <citation type="submission" date="2023-06" db="EMBL/GenBank/DDBJ databases">
        <title>Identification and characterization of horizontal gene transfer across gut microbiota members of farm animals based on homology search.</title>
        <authorList>
            <person name="Zeman M."/>
            <person name="Kubasova T."/>
            <person name="Jahodarova E."/>
            <person name="Nykrynova M."/>
            <person name="Rychlik I."/>
        </authorList>
    </citation>
    <scope>NUCLEOTIDE SEQUENCE [LARGE SCALE GENOMIC DNA]</scope>
    <source>
        <strain evidence="4">105_WCHN</strain>
    </source>
</reference>
<keyword evidence="4" id="KW-1185">Reference proteome</keyword>
<sequence length="705" mass="80803">MGDDNMSIKCTVTTDLQTKDKNGYSGIQKHVEHDEKINHTNQDIVFSETQFNQYDKSPKTRAAIDQWNDEHFKDYVEEHDKHQREKGHAERQYGSVKNYLKRKKKATAVLTIGNMEVQSKLMQQFCPKASYQEEKLPDGTTHLVFKLKGQNNQPIPENIAVAKQFYDCFNRALIYATNNNVGWSFKNKPRVNVGDYLHRGRYATNNDEMGISHIHYELATFGMTRGGKKRAAHVTNSLNQALVSLHHAVTGKYCSGRDATKWFRANMDQFALKCLEDELHKTYKVPQNKKILDFERKTKEDKTVQTGLSMEQLKAQHQEIAKHQKTVKSLQDQADNLTNQNNDVQSQVATVTQNLKGIYKATTGHQAVDKDGNDLSPLEMANGITKAAKDSQKDKQQAEQDADAAQEKQTAAENQQKQLDQQLTHQRQQLRTLQNQINDADEQIKQRKLQRIKAAQQEIDQNDLLDNNDQPITVTEANVTQMEQELDSWRQEERDNWKTDKQDYQDELDNLNQEITTARTTKTELSTTNQQLTTQNQQLQNENTTVQNQINDYKNQLVDTIAENAPEHKVDSSLLKPNEKAQAVITNTGRQQHLRQPLKYLMDTVTEVLQKVKTEATKFIDHVVKILIAPNGNQSPKNLQSRELDPSSITASDKPIDHLKEKQLQNDPAVKLKKAILSANSEQLQKVDQQVKQSLKQQVEDDIEY</sequence>
<feature type="compositionally biased region" description="Low complexity" evidence="2">
    <location>
        <begin position="407"/>
        <end position="424"/>
    </location>
</feature>
<feature type="region of interest" description="Disordered" evidence="2">
    <location>
        <begin position="389"/>
        <end position="424"/>
    </location>
</feature>
<protein>
    <submittedName>
        <fullName evidence="3">Replication protein</fullName>
    </submittedName>
</protein>
<name>A0ABT7VJS7_9LACO</name>
<reference evidence="3 4" key="1">
    <citation type="submission" date="2023-06" db="EMBL/GenBank/DDBJ databases">
        <title>Identification and characterization of horizontal gene transfer across gut microbiota members of farm animals based on homology search.</title>
        <authorList>
            <person name="Schwarzerova J."/>
            <person name="Nykrynova M."/>
            <person name="Jureckova K."/>
            <person name="Cejkova D."/>
            <person name="Rychlik I."/>
        </authorList>
    </citation>
    <scope>NUCLEOTIDE SEQUENCE [LARGE SCALE GENOMIC DNA]</scope>
    <source>
        <strain evidence="3 4">105_WCHN</strain>
    </source>
</reference>
<organism evidence="3 4">
    <name type="scientific">Limosilactobacillus panis</name>
    <dbReference type="NCBI Taxonomy" id="47493"/>
    <lineage>
        <taxon>Bacteria</taxon>
        <taxon>Bacillati</taxon>
        <taxon>Bacillota</taxon>
        <taxon>Bacilli</taxon>
        <taxon>Lactobacillales</taxon>
        <taxon>Lactobacillaceae</taxon>
        <taxon>Limosilactobacillus</taxon>
    </lineage>
</organism>
<dbReference type="EMBL" id="JAUDEO010000001">
    <property type="protein sequence ID" value="MDM8332974.1"/>
    <property type="molecule type" value="Genomic_DNA"/>
</dbReference>
<accession>A0ABT7VJS7</accession>
<evidence type="ECO:0000256" key="2">
    <source>
        <dbReference type="SAM" id="MobiDB-lite"/>
    </source>
</evidence>
<feature type="compositionally biased region" description="Basic and acidic residues" evidence="2">
    <location>
        <begin position="389"/>
        <end position="398"/>
    </location>
</feature>
<feature type="region of interest" description="Disordered" evidence="2">
    <location>
        <begin position="631"/>
        <end position="655"/>
    </location>
</feature>